<dbReference type="Proteomes" id="UP000216433">
    <property type="component" value="Unassembled WGS sequence"/>
</dbReference>
<comment type="caution">
    <text evidence="1">The sequence shown here is derived from an EMBL/GenBank/DDBJ whole genome shotgun (WGS) entry which is preliminary data.</text>
</comment>
<dbReference type="EMBL" id="NJGC01000021">
    <property type="protein sequence ID" value="PAM69117.1"/>
    <property type="molecule type" value="Genomic_DNA"/>
</dbReference>
<dbReference type="RefSeq" id="WP_095378487.1">
    <property type="nucleotide sequence ID" value="NZ_JAEDVB010000025.1"/>
</dbReference>
<organism evidence="1 2">
    <name type="scientific">Stenotrophomonas maltophilia</name>
    <name type="common">Pseudomonas maltophilia</name>
    <name type="synonym">Xanthomonas maltophilia</name>
    <dbReference type="NCBI Taxonomy" id="40324"/>
    <lineage>
        <taxon>Bacteria</taxon>
        <taxon>Pseudomonadati</taxon>
        <taxon>Pseudomonadota</taxon>
        <taxon>Gammaproteobacteria</taxon>
        <taxon>Lysobacterales</taxon>
        <taxon>Lysobacteraceae</taxon>
        <taxon>Stenotrophomonas</taxon>
        <taxon>Stenotrophomonas maltophilia group</taxon>
    </lineage>
</organism>
<accession>A0A270NAR2</accession>
<sequence>MLINAYSTLGPVLAPPPQAGSASVRGLDDPALAPHLGGFVNYVLGHGDGQMTAARYHLMRHVQRVRQHYLFELAEADLEALQPWLLQANAVCFLEDGSVRDPAGKVLLGDALDPQAQVPYPVDAEQRRARSQQQLQAHELRVPPSLPPVLGAAEAQLRAPAQVWARAQALLACALRAEALQAGDPPLSLAELAERLPALPEALSPAEAAFIAHGDAEAALPFGWRYESLAVLLWALGLSEALPWPQATCAVPDVVGALLQKADSGSEPATLRDTAELLDALDLHYRLHWVAREAQRQGAPMPGALEGGVIYERHYALNWLFCFEQADWDDVDTPT</sequence>
<reference evidence="1 2" key="1">
    <citation type="submission" date="2017-06" db="EMBL/GenBank/DDBJ databases">
        <title>Genome sequencing and assembly of Stenotrophomonas maltophilia DF07.</title>
        <authorList>
            <person name="Iyer R."/>
        </authorList>
    </citation>
    <scope>NUCLEOTIDE SEQUENCE [LARGE SCALE GENOMIC DNA]</scope>
    <source>
        <strain evidence="1 2">DF07</strain>
    </source>
</reference>
<proteinExistence type="predicted"/>
<gene>
    <name evidence="1" type="ORF">CEK00_16675</name>
</gene>
<name>A0A270NAR2_STEMA</name>
<evidence type="ECO:0000313" key="1">
    <source>
        <dbReference type="EMBL" id="PAM69117.1"/>
    </source>
</evidence>
<dbReference type="InterPro" id="IPR025368">
    <property type="entry name" value="DUF4272"/>
</dbReference>
<dbReference type="Pfam" id="PF14094">
    <property type="entry name" value="DUF4272"/>
    <property type="match status" value="1"/>
</dbReference>
<evidence type="ECO:0000313" key="2">
    <source>
        <dbReference type="Proteomes" id="UP000216433"/>
    </source>
</evidence>
<evidence type="ECO:0008006" key="3">
    <source>
        <dbReference type="Google" id="ProtNLM"/>
    </source>
</evidence>
<dbReference type="AlphaFoldDB" id="A0A270NAR2"/>
<protein>
    <recommendedName>
        <fullName evidence="3">DUF4272 domain-containing protein</fullName>
    </recommendedName>
</protein>